<dbReference type="AlphaFoldDB" id="J1HTQ6"/>
<dbReference type="EMBL" id="AKFS01000037">
    <property type="protein sequence ID" value="EJF49560.1"/>
    <property type="molecule type" value="Genomic_DNA"/>
</dbReference>
<comment type="caution">
    <text evidence="2">The sequence shown here is derived from an EMBL/GenBank/DDBJ whole genome shotgun (WGS) entry which is preliminary data.</text>
</comment>
<evidence type="ECO:0000313" key="3">
    <source>
        <dbReference type="Proteomes" id="UP000004578"/>
    </source>
</evidence>
<proteinExistence type="predicted"/>
<name>J1HTQ6_9ACTO</name>
<protein>
    <submittedName>
        <fullName evidence="2">Uncharacterized protein</fullName>
    </submittedName>
</protein>
<evidence type="ECO:0000313" key="2">
    <source>
        <dbReference type="EMBL" id="EJF49560.1"/>
    </source>
</evidence>
<gene>
    <name evidence="2" type="ORF">HMPREF1317_1351</name>
</gene>
<accession>J1HTQ6</accession>
<organism evidence="2 3">
    <name type="scientific">Schaalia georgiae F0490</name>
    <dbReference type="NCBI Taxonomy" id="1125717"/>
    <lineage>
        <taxon>Bacteria</taxon>
        <taxon>Bacillati</taxon>
        <taxon>Actinomycetota</taxon>
        <taxon>Actinomycetes</taxon>
        <taxon>Actinomycetales</taxon>
        <taxon>Actinomycetaceae</taxon>
        <taxon>Schaalia</taxon>
    </lineage>
</organism>
<feature type="region of interest" description="Disordered" evidence="1">
    <location>
        <begin position="1"/>
        <end position="29"/>
    </location>
</feature>
<dbReference type="Proteomes" id="UP000004578">
    <property type="component" value="Unassembled WGS sequence"/>
</dbReference>
<reference evidence="2 3" key="1">
    <citation type="submission" date="2012-05" db="EMBL/GenBank/DDBJ databases">
        <authorList>
            <person name="Harkins D.M."/>
            <person name="Madupu R."/>
            <person name="Durkin A.S."/>
            <person name="Torralba M."/>
            <person name="Methe B."/>
            <person name="Sutton G.G."/>
            <person name="Nelson K.E."/>
        </authorList>
    </citation>
    <scope>NUCLEOTIDE SEQUENCE [LARGE SCALE GENOMIC DNA]</scope>
    <source>
        <strain evidence="2 3">F0490</strain>
    </source>
</reference>
<sequence>MQHGGKRTPSPRRRRGGRPPGAYGRRVAGGGHTVAGRAFSPCAWTARDAGVGLEACIL</sequence>
<keyword evidence="3" id="KW-1185">Reference proteome</keyword>
<feature type="compositionally biased region" description="Basic residues" evidence="1">
    <location>
        <begin position="1"/>
        <end position="17"/>
    </location>
</feature>
<evidence type="ECO:0000256" key="1">
    <source>
        <dbReference type="SAM" id="MobiDB-lite"/>
    </source>
</evidence>
<dbReference type="PATRIC" id="fig|1125717.3.peg.262"/>